<evidence type="ECO:0000313" key="1">
    <source>
        <dbReference type="EMBL" id="KAF9481465.1"/>
    </source>
</evidence>
<evidence type="ECO:0000313" key="2">
    <source>
        <dbReference type="Proteomes" id="UP000807469"/>
    </source>
</evidence>
<dbReference type="AlphaFoldDB" id="A0A9P6D2V3"/>
<reference evidence="1" key="1">
    <citation type="submission" date="2020-11" db="EMBL/GenBank/DDBJ databases">
        <authorList>
            <consortium name="DOE Joint Genome Institute"/>
            <person name="Ahrendt S."/>
            <person name="Riley R."/>
            <person name="Andreopoulos W."/>
            <person name="Labutti K."/>
            <person name="Pangilinan J."/>
            <person name="Ruiz-Duenas F.J."/>
            <person name="Barrasa J.M."/>
            <person name="Sanchez-Garcia M."/>
            <person name="Camarero S."/>
            <person name="Miyauchi S."/>
            <person name="Serrano A."/>
            <person name="Linde D."/>
            <person name="Babiker R."/>
            <person name="Drula E."/>
            <person name="Ayuso-Fernandez I."/>
            <person name="Pacheco R."/>
            <person name="Padilla G."/>
            <person name="Ferreira P."/>
            <person name="Barriuso J."/>
            <person name="Kellner H."/>
            <person name="Castanera R."/>
            <person name="Alfaro M."/>
            <person name="Ramirez L."/>
            <person name="Pisabarro A.G."/>
            <person name="Kuo A."/>
            <person name="Tritt A."/>
            <person name="Lipzen A."/>
            <person name="He G."/>
            <person name="Yan M."/>
            <person name="Ng V."/>
            <person name="Cullen D."/>
            <person name="Martin F."/>
            <person name="Rosso M.-N."/>
            <person name="Henrissat B."/>
            <person name="Hibbett D."/>
            <person name="Martinez A.T."/>
            <person name="Grigoriev I.V."/>
        </authorList>
    </citation>
    <scope>NUCLEOTIDE SEQUENCE</scope>
    <source>
        <strain evidence="1">CIRM-BRFM 674</strain>
    </source>
</reference>
<sequence>MPGAGAEAALCPDRGQILEVPPRAARLAVSISIALNSRPRFLSEDITVSYPVPCLSSRTFLPCEVQSTAYFPVPVDPPLFRMNIHVVSILAPENAYDLKHPRFVHLLVPDSSFACCLSHCCRYRQQTRSFKSETATALVDCCRPFSPYIKNQRVISRFGALNSLIRIPYVEVTFKDPHPNIIPARLCAPT</sequence>
<dbReference type="Proteomes" id="UP000807469">
    <property type="component" value="Unassembled WGS sequence"/>
</dbReference>
<accession>A0A9P6D2V3</accession>
<comment type="caution">
    <text evidence="1">The sequence shown here is derived from an EMBL/GenBank/DDBJ whole genome shotgun (WGS) entry which is preliminary data.</text>
</comment>
<protein>
    <submittedName>
        <fullName evidence="1">Uncharacterized protein</fullName>
    </submittedName>
</protein>
<name>A0A9P6D2V3_9AGAR</name>
<gene>
    <name evidence="1" type="ORF">BDN70DRAFT_528631</name>
</gene>
<keyword evidence="2" id="KW-1185">Reference proteome</keyword>
<organism evidence="1 2">
    <name type="scientific">Pholiota conissans</name>
    <dbReference type="NCBI Taxonomy" id="109636"/>
    <lineage>
        <taxon>Eukaryota</taxon>
        <taxon>Fungi</taxon>
        <taxon>Dikarya</taxon>
        <taxon>Basidiomycota</taxon>
        <taxon>Agaricomycotina</taxon>
        <taxon>Agaricomycetes</taxon>
        <taxon>Agaricomycetidae</taxon>
        <taxon>Agaricales</taxon>
        <taxon>Agaricineae</taxon>
        <taxon>Strophariaceae</taxon>
        <taxon>Pholiota</taxon>
    </lineage>
</organism>
<proteinExistence type="predicted"/>
<dbReference type="EMBL" id="MU155178">
    <property type="protein sequence ID" value="KAF9481465.1"/>
    <property type="molecule type" value="Genomic_DNA"/>
</dbReference>